<dbReference type="EMBL" id="LNFO01004849">
    <property type="protein sequence ID" value="KUF79371.1"/>
    <property type="molecule type" value="Genomic_DNA"/>
</dbReference>
<dbReference type="AlphaFoldDB" id="A0A0W8C5M3"/>
<dbReference type="Proteomes" id="UP000052943">
    <property type="component" value="Unassembled WGS sequence"/>
</dbReference>
<sequence>MGLEELQPGNTLRAKATAVAAFSKFLKGEEVEEEFVRKCIEADESGKSFYNSQIQDLSARAISSAPSVTGIAGCLKWENPR</sequence>
<gene>
    <name evidence="1" type="ORF">AM587_10002513</name>
</gene>
<accession>A0A0W8C5M3</accession>
<evidence type="ECO:0000313" key="1">
    <source>
        <dbReference type="EMBL" id="KUF79371.1"/>
    </source>
</evidence>
<proteinExistence type="predicted"/>
<organism evidence="1 2">
    <name type="scientific">Phytophthora nicotianae</name>
    <name type="common">Potato buckeye rot agent</name>
    <name type="synonym">Phytophthora parasitica</name>
    <dbReference type="NCBI Taxonomy" id="4792"/>
    <lineage>
        <taxon>Eukaryota</taxon>
        <taxon>Sar</taxon>
        <taxon>Stramenopiles</taxon>
        <taxon>Oomycota</taxon>
        <taxon>Peronosporomycetes</taxon>
        <taxon>Peronosporales</taxon>
        <taxon>Peronosporaceae</taxon>
        <taxon>Phytophthora</taxon>
    </lineage>
</organism>
<evidence type="ECO:0000313" key="2">
    <source>
        <dbReference type="Proteomes" id="UP000052943"/>
    </source>
</evidence>
<comment type="caution">
    <text evidence="1">The sequence shown here is derived from an EMBL/GenBank/DDBJ whole genome shotgun (WGS) entry which is preliminary data.</text>
</comment>
<reference evidence="1 2" key="1">
    <citation type="submission" date="2015-11" db="EMBL/GenBank/DDBJ databases">
        <title>Genomes and virulence difference between two physiological races of Phytophthora nicotianae.</title>
        <authorList>
            <person name="Liu H."/>
            <person name="Ma X."/>
            <person name="Yu H."/>
            <person name="Fang D."/>
            <person name="Li Y."/>
            <person name="Wang X."/>
            <person name="Wang W."/>
            <person name="Dong Y."/>
            <person name="Xiao B."/>
        </authorList>
    </citation>
    <scope>NUCLEOTIDE SEQUENCE [LARGE SCALE GENOMIC DNA]</scope>
    <source>
        <strain evidence="2">race 0</strain>
    </source>
</reference>
<protein>
    <submittedName>
        <fullName evidence="1">Uncharacterized protein</fullName>
    </submittedName>
</protein>
<name>A0A0W8C5M3_PHYNI</name>